<feature type="transmembrane region" description="Helical" evidence="1">
    <location>
        <begin position="70"/>
        <end position="94"/>
    </location>
</feature>
<keyword evidence="1" id="KW-1133">Transmembrane helix</keyword>
<evidence type="ECO:0008006" key="4">
    <source>
        <dbReference type="Google" id="ProtNLM"/>
    </source>
</evidence>
<gene>
    <name evidence="2" type="ORF">ACFQHK_10900</name>
</gene>
<protein>
    <recommendedName>
        <fullName evidence="4">Cox cluster protein</fullName>
    </recommendedName>
</protein>
<sequence>MSDRDAAPGTPGEDVPERPGTAAFARALNVKRNGRIGVAAGASIAALVYAVRVFELLGPVPGSDAGPGPVLFLALAFVLGVGVALLVTLALTLVSASRAARRL</sequence>
<keyword evidence="1" id="KW-0472">Membrane</keyword>
<evidence type="ECO:0000313" key="2">
    <source>
        <dbReference type="EMBL" id="MFC6837012.1"/>
    </source>
</evidence>
<feature type="transmembrane region" description="Helical" evidence="1">
    <location>
        <begin position="36"/>
        <end position="58"/>
    </location>
</feature>
<dbReference type="InterPro" id="IPR055958">
    <property type="entry name" value="DUF7536"/>
</dbReference>
<dbReference type="EMBL" id="JBHSXM010000001">
    <property type="protein sequence ID" value="MFC6837012.1"/>
    <property type="molecule type" value="Genomic_DNA"/>
</dbReference>
<keyword evidence="3" id="KW-1185">Reference proteome</keyword>
<evidence type="ECO:0000256" key="1">
    <source>
        <dbReference type="SAM" id="Phobius"/>
    </source>
</evidence>
<dbReference type="RefSeq" id="WP_304448685.1">
    <property type="nucleotide sequence ID" value="NZ_JARRAH010000001.1"/>
</dbReference>
<reference evidence="2 3" key="1">
    <citation type="journal article" date="2019" name="Int. J. Syst. Evol. Microbiol.">
        <title>The Global Catalogue of Microorganisms (GCM) 10K type strain sequencing project: providing services to taxonomists for standard genome sequencing and annotation.</title>
        <authorList>
            <consortium name="The Broad Institute Genomics Platform"/>
            <consortium name="The Broad Institute Genome Sequencing Center for Infectious Disease"/>
            <person name="Wu L."/>
            <person name="Ma J."/>
        </authorList>
    </citation>
    <scope>NUCLEOTIDE SEQUENCE [LARGE SCALE GENOMIC DNA]</scope>
    <source>
        <strain evidence="2 3">PSRA2</strain>
    </source>
</reference>
<dbReference type="AlphaFoldDB" id="A0ABD5UCL9"/>
<dbReference type="Proteomes" id="UP001596406">
    <property type="component" value="Unassembled WGS sequence"/>
</dbReference>
<evidence type="ECO:0000313" key="3">
    <source>
        <dbReference type="Proteomes" id="UP001596406"/>
    </source>
</evidence>
<comment type="caution">
    <text evidence="2">The sequence shown here is derived from an EMBL/GenBank/DDBJ whole genome shotgun (WGS) entry which is preliminary data.</text>
</comment>
<organism evidence="2 3">
    <name type="scientific">Halomarina ordinaria</name>
    <dbReference type="NCBI Taxonomy" id="3033939"/>
    <lineage>
        <taxon>Archaea</taxon>
        <taxon>Methanobacteriati</taxon>
        <taxon>Methanobacteriota</taxon>
        <taxon>Stenosarchaea group</taxon>
        <taxon>Halobacteria</taxon>
        <taxon>Halobacteriales</taxon>
        <taxon>Natronomonadaceae</taxon>
        <taxon>Halomarina</taxon>
    </lineage>
</organism>
<keyword evidence="1" id="KW-0812">Transmembrane</keyword>
<accession>A0ABD5UCL9</accession>
<name>A0ABD5UCL9_9EURY</name>
<dbReference type="Pfam" id="PF24380">
    <property type="entry name" value="DUF7536"/>
    <property type="match status" value="1"/>
</dbReference>
<proteinExistence type="predicted"/>